<evidence type="ECO:0000256" key="3">
    <source>
        <dbReference type="ARBA" id="ARBA00022448"/>
    </source>
</evidence>
<dbReference type="Gene3D" id="3.40.50.300">
    <property type="entry name" value="P-loop containing nucleotide triphosphate hydrolases"/>
    <property type="match status" value="2"/>
</dbReference>
<keyword evidence="5 7" id="KW-0067">ATP-binding</keyword>
<dbReference type="PANTHER" id="PTHR43776">
    <property type="entry name" value="TRANSPORT ATP-BINDING PROTEIN"/>
    <property type="match status" value="1"/>
</dbReference>
<dbReference type="GO" id="GO:0015833">
    <property type="term" value="P:peptide transport"/>
    <property type="evidence" value="ECO:0007669"/>
    <property type="project" value="InterPro"/>
</dbReference>
<dbReference type="GO" id="GO:0005886">
    <property type="term" value="C:plasma membrane"/>
    <property type="evidence" value="ECO:0007669"/>
    <property type="project" value="UniProtKB-SubCell"/>
</dbReference>
<keyword evidence="8" id="KW-1185">Reference proteome</keyword>
<comment type="subcellular location">
    <subcellularLocation>
        <location evidence="1">Cell inner membrane</location>
        <topology evidence="1">Peripheral membrane protein</topology>
    </subcellularLocation>
</comment>
<evidence type="ECO:0000256" key="2">
    <source>
        <dbReference type="ARBA" id="ARBA00005417"/>
    </source>
</evidence>
<evidence type="ECO:0000256" key="1">
    <source>
        <dbReference type="ARBA" id="ARBA00004417"/>
    </source>
</evidence>
<dbReference type="Proteomes" id="UP000321638">
    <property type="component" value="Unassembled WGS sequence"/>
</dbReference>
<proteinExistence type="inferred from homology"/>
<protein>
    <submittedName>
        <fullName evidence="7">ABC transporter ATP-binding protein</fullName>
    </submittedName>
</protein>
<feature type="domain" description="ABC transporter" evidence="6">
    <location>
        <begin position="7"/>
        <end position="255"/>
    </location>
</feature>
<dbReference type="EMBL" id="VDUZ01000003">
    <property type="protein sequence ID" value="TXL81583.1"/>
    <property type="molecule type" value="Genomic_DNA"/>
</dbReference>
<dbReference type="PANTHER" id="PTHR43776:SF7">
    <property type="entry name" value="D,D-DIPEPTIDE TRANSPORT ATP-BINDING PROTEIN DDPF-RELATED"/>
    <property type="match status" value="1"/>
</dbReference>
<evidence type="ECO:0000256" key="4">
    <source>
        <dbReference type="ARBA" id="ARBA00022741"/>
    </source>
</evidence>
<comment type="caution">
    <text evidence="7">The sequence shown here is derived from an EMBL/GenBank/DDBJ whole genome shotgun (WGS) entry which is preliminary data.</text>
</comment>
<gene>
    <name evidence="7" type="ORF">FHP25_03385</name>
</gene>
<reference evidence="7 8" key="1">
    <citation type="submission" date="2019-06" db="EMBL/GenBank/DDBJ databases">
        <title>New taxonomy in bacterial strain CC-CFT640, isolated from vineyard.</title>
        <authorList>
            <person name="Lin S.-Y."/>
            <person name="Tsai C.-F."/>
            <person name="Young C.-C."/>
        </authorList>
    </citation>
    <scope>NUCLEOTIDE SEQUENCE [LARGE SCALE GENOMIC DNA]</scope>
    <source>
        <strain evidence="7 8">CC-CFT640</strain>
    </source>
</reference>
<name>A0A5C8PUE8_9HYPH</name>
<dbReference type="Pfam" id="PF00005">
    <property type="entry name" value="ABC_tran"/>
    <property type="match status" value="2"/>
</dbReference>
<dbReference type="InterPro" id="IPR027417">
    <property type="entry name" value="P-loop_NTPase"/>
</dbReference>
<dbReference type="SUPFAM" id="SSF52540">
    <property type="entry name" value="P-loop containing nucleoside triphosphate hydrolases"/>
    <property type="match status" value="2"/>
</dbReference>
<dbReference type="Pfam" id="PF08352">
    <property type="entry name" value="oligo_HPY"/>
    <property type="match status" value="2"/>
</dbReference>
<dbReference type="OrthoDB" id="9802264at2"/>
<sequence length="546" mass="59435">MSGPALLTVDGLKLRATGIGSLVVDDVSFSIGRGEFLAVVGESGSGKTMAARAILGLLPPAIIRVDGRIRLDGEDLTQATPERLRQLRGPAIGMVFQEPMVSLNPALTIGTQMAEGLKLHRRLSPQEIRAKSVAMLQRVQIRDPERCLAAFPHEFSGGMRQRIMLASVMLLRPSLLIADEPTTALDTLVQREVLDLMVELARQEGTAVMLITHNLGLVARYAQRAVVLQRGKLVESGPAQRILAAPTHSYTRQLVDALPRREAATHRDAPGEPVIAARGLEVTFGGRRRFFGRRPSVRAVDGVDLEVRAGETVAVVGGSGSGKTTLGRAMLRLIPASGGQVLFRGSDILSADRATLRAFRLGCQLVFQDPYSSLDPRMRVGQTVAEPLRHVPQLSAADRERRVEEVLEEVGLGGFGRRLPHELSGGQRQRVAIARAIVRRPVFVVADEPVSALDMTIQKQVLTLFRDLQRQRGFACLFISHDLAAVEEVADRVVVMQSGRIVEQGSRDDIFDRPQHDYTKALLAASPALDMPKPRSSTIPVTDLVT</sequence>
<dbReference type="PROSITE" id="PS00211">
    <property type="entry name" value="ABC_TRANSPORTER_1"/>
    <property type="match status" value="2"/>
</dbReference>
<dbReference type="AlphaFoldDB" id="A0A5C8PUE8"/>
<dbReference type="PROSITE" id="PS50893">
    <property type="entry name" value="ABC_TRANSPORTER_2"/>
    <property type="match status" value="2"/>
</dbReference>
<dbReference type="InterPro" id="IPR003593">
    <property type="entry name" value="AAA+_ATPase"/>
</dbReference>
<dbReference type="GO" id="GO:0005524">
    <property type="term" value="F:ATP binding"/>
    <property type="evidence" value="ECO:0007669"/>
    <property type="project" value="UniProtKB-KW"/>
</dbReference>
<dbReference type="NCBIfam" id="NF008453">
    <property type="entry name" value="PRK11308.1"/>
    <property type="match status" value="2"/>
</dbReference>
<dbReference type="CDD" id="cd03257">
    <property type="entry name" value="ABC_NikE_OppD_transporters"/>
    <property type="match status" value="2"/>
</dbReference>
<evidence type="ECO:0000313" key="8">
    <source>
        <dbReference type="Proteomes" id="UP000321638"/>
    </source>
</evidence>
<keyword evidence="3" id="KW-0813">Transport</keyword>
<keyword evidence="4" id="KW-0547">Nucleotide-binding</keyword>
<dbReference type="InterPro" id="IPR050319">
    <property type="entry name" value="ABC_transp_ATP-bind"/>
</dbReference>
<dbReference type="RefSeq" id="WP_147845492.1">
    <property type="nucleotide sequence ID" value="NZ_VDUZ01000003.1"/>
</dbReference>
<dbReference type="InterPro" id="IPR013563">
    <property type="entry name" value="Oligopep_ABC_C"/>
</dbReference>
<evidence type="ECO:0000259" key="6">
    <source>
        <dbReference type="PROSITE" id="PS50893"/>
    </source>
</evidence>
<dbReference type="GO" id="GO:0055085">
    <property type="term" value="P:transmembrane transport"/>
    <property type="evidence" value="ECO:0007669"/>
    <property type="project" value="UniProtKB-ARBA"/>
</dbReference>
<dbReference type="NCBIfam" id="NF007739">
    <property type="entry name" value="PRK10419.1"/>
    <property type="match status" value="2"/>
</dbReference>
<comment type="similarity">
    <text evidence="2">Belongs to the ABC transporter superfamily.</text>
</comment>
<dbReference type="SMART" id="SM00382">
    <property type="entry name" value="AAA"/>
    <property type="match status" value="2"/>
</dbReference>
<evidence type="ECO:0000313" key="7">
    <source>
        <dbReference type="EMBL" id="TXL81583.1"/>
    </source>
</evidence>
<organism evidence="7 8">
    <name type="scientific">Vineibacter terrae</name>
    <dbReference type="NCBI Taxonomy" id="2586908"/>
    <lineage>
        <taxon>Bacteria</taxon>
        <taxon>Pseudomonadati</taxon>
        <taxon>Pseudomonadota</taxon>
        <taxon>Alphaproteobacteria</taxon>
        <taxon>Hyphomicrobiales</taxon>
        <taxon>Vineibacter</taxon>
    </lineage>
</organism>
<dbReference type="GO" id="GO:0016887">
    <property type="term" value="F:ATP hydrolysis activity"/>
    <property type="evidence" value="ECO:0007669"/>
    <property type="project" value="InterPro"/>
</dbReference>
<accession>A0A5C8PUE8</accession>
<dbReference type="InterPro" id="IPR017871">
    <property type="entry name" value="ABC_transporter-like_CS"/>
</dbReference>
<dbReference type="InterPro" id="IPR003439">
    <property type="entry name" value="ABC_transporter-like_ATP-bd"/>
</dbReference>
<feature type="domain" description="ABC transporter" evidence="6">
    <location>
        <begin position="277"/>
        <end position="523"/>
    </location>
</feature>
<evidence type="ECO:0000256" key="5">
    <source>
        <dbReference type="ARBA" id="ARBA00022840"/>
    </source>
</evidence>